<sequence length="180" mass="21545">FGLFTEIMHRPREASYDPANLSRFIRKNEKNIDALVYGGRVAVIGSAFTQMRAEHWKEILQVIETWNEEFSGWYVVDSWCHHPMAHIIAEHEEVMQEKFLKWSKSDNFWFRKAVPVYLHAFFTDYSGFDIRPYLEILDDLMLDKERWVAKGMGWCLREMAKNYQDELVDFLRKWARVEGV</sequence>
<dbReference type="InterPro" id="IPR016024">
    <property type="entry name" value="ARM-type_fold"/>
</dbReference>
<evidence type="ECO:0008006" key="3">
    <source>
        <dbReference type="Google" id="ProtNLM"/>
    </source>
</evidence>
<gene>
    <name evidence="1" type="ORF">GF359_05285</name>
</gene>
<dbReference type="PANTHER" id="PTHR34070:SF1">
    <property type="entry name" value="DNA ALKYLATION REPAIR PROTEIN"/>
    <property type="match status" value="1"/>
</dbReference>
<proteinExistence type="predicted"/>
<organism evidence="1 2">
    <name type="scientific">candidate division WOR-3 bacterium</name>
    <dbReference type="NCBI Taxonomy" id="2052148"/>
    <lineage>
        <taxon>Bacteria</taxon>
        <taxon>Bacteria division WOR-3</taxon>
    </lineage>
</organism>
<dbReference type="Proteomes" id="UP000630660">
    <property type="component" value="Unassembled WGS sequence"/>
</dbReference>
<reference evidence="1" key="1">
    <citation type="submission" date="2019-11" db="EMBL/GenBank/DDBJ databases">
        <title>Microbial mats filling the niche in hypersaline microbial mats.</title>
        <authorList>
            <person name="Wong H.L."/>
            <person name="Macleod F.I."/>
            <person name="White R.A. III"/>
            <person name="Burns B.P."/>
        </authorList>
    </citation>
    <scope>NUCLEOTIDE SEQUENCE</scope>
    <source>
        <strain evidence="1">Bin_327</strain>
    </source>
</reference>
<dbReference type="CDD" id="cd06561">
    <property type="entry name" value="AlkD_like"/>
    <property type="match status" value="1"/>
</dbReference>
<dbReference type="InterPro" id="IPR014825">
    <property type="entry name" value="DNA_alkylation"/>
</dbReference>
<dbReference type="SUPFAM" id="SSF48371">
    <property type="entry name" value="ARM repeat"/>
    <property type="match status" value="1"/>
</dbReference>
<dbReference type="Pfam" id="PF08713">
    <property type="entry name" value="DNA_alkylation"/>
    <property type="match status" value="1"/>
</dbReference>
<feature type="non-terminal residue" evidence="1">
    <location>
        <position position="1"/>
    </location>
</feature>
<evidence type="ECO:0000313" key="2">
    <source>
        <dbReference type="Proteomes" id="UP000630660"/>
    </source>
</evidence>
<dbReference type="AlphaFoldDB" id="A0A9D5KAG3"/>
<dbReference type="PANTHER" id="PTHR34070">
    <property type="entry name" value="ARMADILLO-TYPE FOLD"/>
    <property type="match status" value="1"/>
</dbReference>
<name>A0A9D5KAG3_UNCW3</name>
<protein>
    <recommendedName>
        <fullName evidence="3">DNA alkylation repair protein</fullName>
    </recommendedName>
</protein>
<comment type="caution">
    <text evidence="1">The sequence shown here is derived from an EMBL/GenBank/DDBJ whole genome shotgun (WGS) entry which is preliminary data.</text>
</comment>
<accession>A0A9D5KAG3</accession>
<dbReference type="Gene3D" id="1.25.10.90">
    <property type="match status" value="1"/>
</dbReference>
<evidence type="ECO:0000313" key="1">
    <source>
        <dbReference type="EMBL" id="MBD3364609.1"/>
    </source>
</evidence>
<dbReference type="EMBL" id="WJKJ01000169">
    <property type="protein sequence ID" value="MBD3364609.1"/>
    <property type="molecule type" value="Genomic_DNA"/>
</dbReference>